<name>A0A2R4C6L3_9BURK</name>
<dbReference type="Pfam" id="PF05593">
    <property type="entry name" value="RHS_repeat"/>
    <property type="match status" value="1"/>
</dbReference>
<dbReference type="InterPro" id="IPR013783">
    <property type="entry name" value="Ig-like_fold"/>
</dbReference>
<evidence type="ECO:0000256" key="4">
    <source>
        <dbReference type="ARBA" id="ARBA00023026"/>
    </source>
</evidence>
<dbReference type="GO" id="GO:0005576">
    <property type="term" value="C:extracellular region"/>
    <property type="evidence" value="ECO:0007669"/>
    <property type="project" value="UniProtKB-SubCell"/>
</dbReference>
<dbReference type="InterPro" id="IPR003284">
    <property type="entry name" value="Sal_SpvB"/>
</dbReference>
<evidence type="ECO:0000313" key="10">
    <source>
        <dbReference type="Proteomes" id="UP000240505"/>
    </source>
</evidence>
<dbReference type="Gene3D" id="2.180.10.10">
    <property type="entry name" value="RHS repeat-associated core"/>
    <property type="match status" value="2"/>
</dbReference>
<dbReference type="InterPro" id="IPR022045">
    <property type="entry name" value="TcdB_toxin_mid/N"/>
</dbReference>
<keyword evidence="10" id="KW-1185">Reference proteome</keyword>
<gene>
    <name evidence="9" type="ORF">C9I28_05535</name>
</gene>
<evidence type="ECO:0000256" key="3">
    <source>
        <dbReference type="ARBA" id="ARBA00022737"/>
    </source>
</evidence>
<dbReference type="InterPro" id="IPR032350">
    <property type="entry name" value="Nbr1_FW"/>
</dbReference>
<dbReference type="Gene3D" id="2.60.40.10">
    <property type="entry name" value="Immunoglobulins"/>
    <property type="match status" value="8"/>
</dbReference>
<evidence type="ECO:0000256" key="1">
    <source>
        <dbReference type="ARBA" id="ARBA00004613"/>
    </source>
</evidence>
<evidence type="ECO:0000256" key="2">
    <source>
        <dbReference type="ARBA" id="ARBA00022525"/>
    </source>
</evidence>
<dbReference type="PANTHER" id="PTHR32305">
    <property type="match status" value="1"/>
</dbReference>
<dbReference type="InterPro" id="IPR028994">
    <property type="entry name" value="Integrin_alpha_N"/>
</dbReference>
<dbReference type="OrthoDB" id="8552614at2"/>
<organism evidence="9 10">
    <name type="scientific">Pseudoduganella armeniaca</name>
    <dbReference type="NCBI Taxonomy" id="2072590"/>
    <lineage>
        <taxon>Bacteria</taxon>
        <taxon>Pseudomonadati</taxon>
        <taxon>Pseudomonadota</taxon>
        <taxon>Betaproteobacteria</taxon>
        <taxon>Burkholderiales</taxon>
        <taxon>Oxalobacteraceae</taxon>
        <taxon>Telluria group</taxon>
        <taxon>Pseudoduganella</taxon>
    </lineage>
</organism>
<keyword evidence="4" id="KW-0843">Virulence</keyword>
<protein>
    <submittedName>
        <fullName evidence="9">Uncharacterized protein</fullName>
    </submittedName>
</protein>
<dbReference type="InterPro" id="IPR056823">
    <property type="entry name" value="TEN-like_YD-shell"/>
</dbReference>
<keyword evidence="3" id="KW-0677">Repeat</keyword>
<dbReference type="SUPFAM" id="SSF69318">
    <property type="entry name" value="Integrin alpha N-terminal domain"/>
    <property type="match status" value="1"/>
</dbReference>
<feature type="domain" description="Teneurin-like YD-shell" evidence="8">
    <location>
        <begin position="2675"/>
        <end position="2968"/>
    </location>
</feature>
<dbReference type="GO" id="GO:0005737">
    <property type="term" value="C:cytoplasm"/>
    <property type="evidence" value="ECO:0007669"/>
    <property type="project" value="InterPro"/>
</dbReference>
<dbReference type="EMBL" id="CP028324">
    <property type="protein sequence ID" value="AVR95244.1"/>
    <property type="molecule type" value="Genomic_DNA"/>
</dbReference>
<dbReference type="NCBIfam" id="TIGR01643">
    <property type="entry name" value="YD_repeat_2x"/>
    <property type="match status" value="1"/>
</dbReference>
<comment type="subcellular location">
    <subcellularLocation>
        <location evidence="1">Secreted</location>
    </subcellularLocation>
</comment>
<evidence type="ECO:0000259" key="8">
    <source>
        <dbReference type="Pfam" id="PF25023"/>
    </source>
</evidence>
<reference evidence="9 10" key="1">
    <citation type="submission" date="2018-03" db="EMBL/GenBank/DDBJ databases">
        <title>Massilia armeniaca sp. nov., isolated from desert soil.</title>
        <authorList>
            <person name="Huang H."/>
            <person name="Ren M."/>
        </authorList>
    </citation>
    <scope>NUCLEOTIDE SEQUENCE [LARGE SCALE GENOMIC DNA]</scope>
    <source>
        <strain evidence="9 10">ZMN-3</strain>
    </source>
</reference>
<dbReference type="Pfam" id="PF25023">
    <property type="entry name" value="TEN_YD-shell"/>
    <property type="match status" value="1"/>
</dbReference>
<dbReference type="Pfam" id="PF17957">
    <property type="entry name" value="Big_7"/>
    <property type="match status" value="1"/>
</dbReference>
<evidence type="ECO:0000256" key="5">
    <source>
        <dbReference type="SAM" id="MobiDB-lite"/>
    </source>
</evidence>
<sequence>MVGNVLVALALVYRDVRKAFGYGCWLLLVMLSLQTSEASAQAVFRSVAVSATSGTADSSGKFSVTFSGYVKASVSNDAVENISIVEGATYLDVITITPMINDKTGMPINTERAITNKVLLSPGVHTLRVLATTVSGGEAASQNFVVTVASNTPVYSAKLLSENAPTTMNAGQQYSIAMTVQNTGNTTWTTTLPDAYKLGSQQPNDNWTWGLQRVLMSAPVAPGGSTTFNFTVTAPTTPGTYSFGWGMLQENQRWFADLINKSVSVVTPPPVRGGEVTPVSVPSTMYAGQSYTVSFNLKNTGNTTWTPDGVHPYFLGSQNPENNTIWNSGRVALASQLAPGASRTISFTVTAPQTPGQYDMRWRMVHEQEAWFGNTTSSLITVTEALPTVTLSSPSNGATYTASGGTATVSLSGSAAGTAGATISRLEFFDGATSLGYVASTSISLSKALAVGSHTIELRATDNRGKVKSAYATITVAGPAPTAALSAPANNAAYVIASGSTVNVQVAGSVSSSGTISKLEVLDGTTPIHTTSGSSVNVALALAAGKHALRLRATDSTGQVGTSAVSNVSVYATTAGKAAEFVSQSMPTSLRAGQPVTFSVSMINTGTTTWSEGEKYRLGSQNPQDNRTWIQRVYLSNAVAPGQVGVFTATVTAPQAPGTYNFQWRMLHEYVTWFGAMTDNATVTVASGAGPTATLTGTPTNVRVSGANTAAVTLTGNGSRSGGTVSKLELFQANVTAFYPATPIKTLTGSSSSLALSASLNLPAGVHFFKLRSTDSAGLQTESVPVVVNITNSALLGTIGGVRTNAAGTAELYGWTCQPGNAAALNYKVLLDAPSLDAGGVELTTGVANVATELDNASVQSQCATPGNAHHFVVNLSTYLTQYAGRRLYVWAETADKATMVSLPCAENNCTMPGTTRVGITTPTANATFVYPAPAFLKMKLTNYSGTFDEVGFFVNGQWIAAQPDGAAGEYSVQKTGLAASTTPYTVYAVARQGRTAIQSAVVPFYVSNAVSTTITLNAANAMTTGIAQALAATTTGQVQGVQFILNGSVIATAASNGSTWSAAWTPSTAGTYSLVARAIDGTGVKLAESAPLSVVVTQGSGSSASPLPVAIAAPHLNNPDADTLPGSLGVGASGGATYEIQIAVPPGSGGLTPNLSLNYSGDAPNSAFGLGWSLSGTSTIQRCPRTIAQDGFNGRVSFASTDRLCLDGQRLVLVNLALSDANYWADGAEYRTEIDTYARIRAMRDAAGNRYFSLEAKDGRISLYGSGTGYVRPIIGAVNSGALARQPAVKSGALAWAVDKISDRSGNFISFGYSQDETSGEHLLRTVRYGGNGQHAHAAVEFTYGPRPDAWKRFLDEARTDLRSLVTNIRTYTGADLDGGVNNATLVRNYVLRYQTSATSGRSLLESVQPCAMVGAREVCRESTKFSWGQPDPTKTAGFVSRGIWSGAPVLTTWKTLPSGDAGKNHAEYFSFADFERDGFADVLEKRVAPASGAKPDTELSPLPIGTSRTQYRYFHNTGTGFAEYSYGLNTGEAFVVLDTADFNGDGALDLLVSTSAGPKVCLSPFGSATTLASPIQFNCDNNLKAVGKNSLAEMPYLLDILGDGRTAAYGPIGSDGAATLCMQQQCIQDINPPATLLSTRYGNDGTPDATLRNFVNITQSVDFSGSGKSYDVRWTRPHYTEYIQDADGSPIYVNRWDNLRPQVAISSATYPGLEEVGNIDGYAYAPYTMSGKNARIPYLFDAPVQMAGLAADMNGSGYNSLVFGFKELGWDANYVMYHKRAEFTACVSTGRALDCGVRQKYSGANYRSIHAVGNFVGDGAPSILAQTWNYPAGGVPRLSGNLEMCRLMGDDTTNGTGTADSNIVCVPWGGITMPNASASAAADQVYFLDLLGTGRTQLVYYHSGKPDANSHWVEDGRWEVFEPVDVARSGEALDRIVRVTNGLGLVSSVEYTDGVAQRVVTLSGTSKLSYPQYAINIPAKIVRRLRVGNGVSPDRTTAYQYLDGATDVVGRGPIGFGQVITTDEDKGTITTTSVSQQWPFFGMTISTTAVSNGVTLISATSALRDQLNTAANGAVTHFPYVEQTSIVRKDLDGSALGTVVTENKYTDGWGNINRETVTSTEPKYGKFVSDVAAQYRNDSGNWLLGLPTSIVTTRTDPVSGSLTRTIGRSYYPSTGLLYTETTEPGNRTHEIVTTHERNAFGLDAKTTQSWTDPATGTAKVRTQSVTYDANGRFMSTSTNTLGQVETYGYDAATGMRTSLLDANKLSTVWTVNAFGQVATELQPDGRELRHYTKSCDSTCPVGAVAARITELYHGGIRMATPQVWYSDAAGHELAKLSYGLDERPIWSERSYDSSGRVAAEYQPRFAGAARALSMRKEYDVLDRVTREYVLDEAGTEQASKIEYRGTAIIRTNAKLQQRVEIRDAIGQLRQVTDAKSGMVRFDYDPFGNVSSSVDPNGNQISIQYDLWGRKVALRDPDLGFRQYWVDPLGRNWKTVSPVQRAAVPQQATTFEYDLLGRMTRRLEPDLDSHWEYDTAVNGIGKLARAYTGSCGLNDYCRVHRYDSKGRPAGQSIQLSDATYQAQTDYDAWGRVITKTYRRGTDTAKVFESRYNERGRLVRIEHSGVRLWQATAQDAAMRYTEELLGNGLTQLHNYHPYTQRLSGATLKNAAGQLRLQDGYEYDRLGNVESRSQYWDQSGFTERLGYDELNRLISSQVQGRAELAFKYDAGGNLTFKSDVSSSNYVYPTQGIGAKWPHAVASIAGVGSYGYDEDGNMTSGPGRTSSWYTFDMPKRVTKGSSSATFVYGPEHQRVRQDRGDGSQVVYAGDQEVAISAGGQATVKTYWPMGIGLDIDKPGDATELNWVHRDRLDSVTAISSDAGMLKEKLAYDAWGKRRLPDGSATPDTLDGQVDNRGFTDHEMLDQLDLIHMNGRVYDPMLARFMSADPLLQDPGNGQNFSRYSYVYNNPTNLTDPSGYETTVIVPGCSSCLDIKVDPREVLNDLKKAFVEAIPRIIITARKVEYVAPRALGTISLALMAGNWMQDDPCLAGEMCARDPLTGKLTRQAYLQKQAAILAAENKGDKGANDSLSDNADRGKGANTASGGAMPPEDEDEDQNKDRKKPNDKLEKGDKVDLDRFGKRVKVEGETRFEDPKSGYQISKDRAGGNSHGGSAWKLLDRAGERVGTLSSDGTFLRK</sequence>
<dbReference type="Pfam" id="PF03534">
    <property type="entry name" value="SpvB"/>
    <property type="match status" value="1"/>
</dbReference>
<evidence type="ECO:0000259" key="6">
    <source>
        <dbReference type="Pfam" id="PF12256"/>
    </source>
</evidence>
<dbReference type="InterPro" id="IPR022385">
    <property type="entry name" value="Rhs_assc_core"/>
</dbReference>
<feature type="domain" description="Insecticide toxin TcdB middle/N-terminal" evidence="6">
    <location>
        <begin position="1877"/>
        <end position="2040"/>
    </location>
</feature>
<accession>A0A2R4C6L3</accession>
<feature type="domain" description="Nbr1 FW" evidence="7">
    <location>
        <begin position="588"/>
        <end position="675"/>
    </location>
</feature>
<dbReference type="RefSeq" id="WP_107140595.1">
    <property type="nucleotide sequence ID" value="NZ_CP028324.1"/>
</dbReference>
<proteinExistence type="predicted"/>
<dbReference type="InterPro" id="IPR050708">
    <property type="entry name" value="T6SS_VgrG/RHS"/>
</dbReference>
<evidence type="ECO:0000313" key="9">
    <source>
        <dbReference type="EMBL" id="AVR95244.1"/>
    </source>
</evidence>
<dbReference type="InterPro" id="IPR006530">
    <property type="entry name" value="YD"/>
</dbReference>
<feature type="compositionally biased region" description="Basic and acidic residues" evidence="5">
    <location>
        <begin position="3122"/>
        <end position="3164"/>
    </location>
</feature>
<dbReference type="NCBIfam" id="TIGR03696">
    <property type="entry name" value="Rhs_assc_core"/>
    <property type="match status" value="1"/>
</dbReference>
<keyword evidence="2" id="KW-0964">Secreted</keyword>
<dbReference type="InterPro" id="IPR031325">
    <property type="entry name" value="RHS_repeat"/>
</dbReference>
<dbReference type="Proteomes" id="UP000240505">
    <property type="component" value="Chromosome"/>
</dbReference>
<dbReference type="Pfam" id="PF12256">
    <property type="entry name" value="TcdB_toxin_midN"/>
    <property type="match status" value="1"/>
</dbReference>
<dbReference type="PANTHER" id="PTHR32305:SF15">
    <property type="entry name" value="PROTEIN RHSA-RELATED"/>
    <property type="match status" value="1"/>
</dbReference>
<evidence type="ECO:0000259" key="7">
    <source>
        <dbReference type="Pfam" id="PF16158"/>
    </source>
</evidence>
<dbReference type="Pfam" id="PF16158">
    <property type="entry name" value="N_BRCA1_IG"/>
    <property type="match status" value="2"/>
</dbReference>
<feature type="domain" description="Nbr1 FW" evidence="7">
    <location>
        <begin position="283"/>
        <end position="382"/>
    </location>
</feature>
<dbReference type="KEGG" id="masz:C9I28_05535"/>
<feature type="region of interest" description="Disordered" evidence="5">
    <location>
        <begin position="3079"/>
        <end position="3173"/>
    </location>
</feature>